<dbReference type="PROSITE" id="PS00463">
    <property type="entry name" value="ZN2_CY6_FUNGAL_1"/>
    <property type="match status" value="1"/>
</dbReference>
<dbReference type="OrthoDB" id="1919336at2759"/>
<dbReference type="GO" id="GO:0000981">
    <property type="term" value="F:DNA-binding transcription factor activity, RNA polymerase II-specific"/>
    <property type="evidence" value="ECO:0007669"/>
    <property type="project" value="InterPro"/>
</dbReference>
<comment type="caution">
    <text evidence="9">The sequence shown here is derived from an EMBL/GenBank/DDBJ whole genome shotgun (WGS) entry which is preliminary data.</text>
</comment>
<dbReference type="EMBL" id="SKBQ01000038">
    <property type="protein sequence ID" value="TPX12993.1"/>
    <property type="molecule type" value="Genomic_DNA"/>
</dbReference>
<dbReference type="GO" id="GO:0005634">
    <property type="term" value="C:nucleus"/>
    <property type="evidence" value="ECO:0007669"/>
    <property type="project" value="UniProtKB-SubCell"/>
</dbReference>
<evidence type="ECO:0000313" key="10">
    <source>
        <dbReference type="Proteomes" id="UP000319257"/>
    </source>
</evidence>
<evidence type="ECO:0000256" key="6">
    <source>
        <dbReference type="ARBA" id="ARBA00023242"/>
    </source>
</evidence>
<dbReference type="InterPro" id="IPR021858">
    <property type="entry name" value="Fun_TF"/>
</dbReference>
<dbReference type="SUPFAM" id="SSF57701">
    <property type="entry name" value="Zn2/Cys6 DNA-binding domain"/>
    <property type="match status" value="1"/>
</dbReference>
<dbReference type="PANTHER" id="PTHR37534">
    <property type="entry name" value="TRANSCRIPTIONAL ACTIVATOR PROTEIN UGA3"/>
    <property type="match status" value="1"/>
</dbReference>
<dbReference type="Pfam" id="PF00172">
    <property type="entry name" value="Zn_clus"/>
    <property type="match status" value="1"/>
</dbReference>
<dbReference type="PROSITE" id="PS50048">
    <property type="entry name" value="ZN2_CY6_FUNGAL_2"/>
    <property type="match status" value="1"/>
</dbReference>
<gene>
    <name evidence="9" type="ORF">E0L32_006638</name>
</gene>
<dbReference type="InterPro" id="IPR036864">
    <property type="entry name" value="Zn2-C6_fun-type_DNA-bd_sf"/>
</dbReference>
<keyword evidence="6" id="KW-0539">Nucleus</keyword>
<dbReference type="InParanoid" id="A0A507AZC3"/>
<keyword evidence="4" id="KW-0238">DNA-binding</keyword>
<keyword evidence="3" id="KW-0805">Transcription regulation</keyword>
<evidence type="ECO:0000259" key="8">
    <source>
        <dbReference type="PROSITE" id="PS50048"/>
    </source>
</evidence>
<evidence type="ECO:0000256" key="1">
    <source>
        <dbReference type="ARBA" id="ARBA00004123"/>
    </source>
</evidence>
<keyword evidence="10" id="KW-1185">Reference proteome</keyword>
<dbReference type="GeneID" id="41974085"/>
<dbReference type="Proteomes" id="UP000319257">
    <property type="component" value="Unassembled WGS sequence"/>
</dbReference>
<dbReference type="PANTHER" id="PTHR37534:SF43">
    <property type="entry name" value="FINGER DOMAIN PROTEIN, PUTATIVE (AFU_ORTHOLOGUE AFUA_1G01850)-RELATED"/>
    <property type="match status" value="1"/>
</dbReference>
<dbReference type="GO" id="GO:0000976">
    <property type="term" value="F:transcription cis-regulatory region binding"/>
    <property type="evidence" value="ECO:0007669"/>
    <property type="project" value="TreeGrafter"/>
</dbReference>
<reference evidence="9 10" key="1">
    <citation type="submission" date="2019-06" db="EMBL/GenBank/DDBJ databases">
        <title>Draft genome sequence of the filamentous fungus Phialemoniopsis curvata isolated from diesel fuel.</title>
        <authorList>
            <person name="Varaljay V.A."/>
            <person name="Lyon W.J."/>
            <person name="Crouch A.L."/>
            <person name="Drake C.E."/>
            <person name="Hollomon J.M."/>
            <person name="Nadeau L.J."/>
            <person name="Nunn H.S."/>
            <person name="Stevenson B.S."/>
            <person name="Bojanowski C.L."/>
            <person name="Crookes-Goodson W.J."/>
        </authorList>
    </citation>
    <scope>NUCLEOTIDE SEQUENCE [LARGE SCALE GENOMIC DNA]</scope>
    <source>
        <strain evidence="9 10">D216</strain>
    </source>
</reference>
<sequence length="604" mass="65603">MSSVLSRRPRSGPILRVRTGCLTCRTRKKKCDERKPCCRGCERNNLECRWAPSSHPLQRHARTTRRQGSGLCDLPPTTSSAYAYIAPAGGNPLPDIANPSQGSSNASIHDVHSPQQSGSELSSGSSTSPSSSSTTSLGNRTTVLRPDPIIDTSDPTIGITSEFNELVDPVTSTALPDTFDLGSSQELALGTLQAPLGLFFNLNPKVHRNLNLLPGSHGSDSFELLSHYMAVTTMSMANGSTEENPFLVQLVPLAFGHDLILQLILTQSAVHRATRSTNSTDQLAGQYYSNSLQLFQQNITKYIGGQTFEETLVLGVAALIMCFVETAKGDVNGTVFDHLMAAQSLLRPCLTATSSLPLRLRNFLTEYYVYTATLSMISIDPSVSPQLFLTDELRDLANELVATGYIGNMCGCWLELILLIPSIFDLCRQLTPVDDQQPTTPTADHFVTFAQLHSSILNWTPGLPLDQEVFLAGRAFQQAILLYLHTALGAFSKQQDGQQSASIQSAITEALSVLAQLDSTSRINTSLCWPIAVVGSCLTDAGQKAFLTGRLEQMFTSIGLGNIRQTSNLLERMWATSVTGDGPEAGPWSICRVMHENQIWISFA</sequence>
<feature type="compositionally biased region" description="Low complexity" evidence="7">
    <location>
        <begin position="113"/>
        <end position="138"/>
    </location>
</feature>
<dbReference type="InterPro" id="IPR001138">
    <property type="entry name" value="Zn2Cys6_DnaBD"/>
</dbReference>
<dbReference type="AlphaFoldDB" id="A0A507AZC3"/>
<protein>
    <recommendedName>
        <fullName evidence="8">Zn(2)-C6 fungal-type domain-containing protein</fullName>
    </recommendedName>
</protein>
<keyword evidence="5" id="KW-0804">Transcription</keyword>
<dbReference type="SMART" id="SM00066">
    <property type="entry name" value="GAL4"/>
    <property type="match status" value="1"/>
</dbReference>
<evidence type="ECO:0000256" key="7">
    <source>
        <dbReference type="SAM" id="MobiDB-lite"/>
    </source>
</evidence>
<evidence type="ECO:0000256" key="5">
    <source>
        <dbReference type="ARBA" id="ARBA00023163"/>
    </source>
</evidence>
<comment type="subcellular location">
    <subcellularLocation>
        <location evidence="1">Nucleus</location>
    </subcellularLocation>
</comment>
<evidence type="ECO:0000256" key="3">
    <source>
        <dbReference type="ARBA" id="ARBA00023015"/>
    </source>
</evidence>
<feature type="compositionally biased region" description="Polar residues" evidence="7">
    <location>
        <begin position="98"/>
        <end position="107"/>
    </location>
</feature>
<dbReference type="CDD" id="cd00067">
    <property type="entry name" value="GAL4"/>
    <property type="match status" value="1"/>
</dbReference>
<evidence type="ECO:0000256" key="2">
    <source>
        <dbReference type="ARBA" id="ARBA00022833"/>
    </source>
</evidence>
<feature type="domain" description="Zn(2)-C6 fungal-type" evidence="8">
    <location>
        <begin position="20"/>
        <end position="50"/>
    </location>
</feature>
<name>A0A507AZC3_9PEZI</name>
<feature type="region of interest" description="Disordered" evidence="7">
    <location>
        <begin position="92"/>
        <end position="156"/>
    </location>
</feature>
<dbReference type="GO" id="GO:0008270">
    <property type="term" value="F:zinc ion binding"/>
    <property type="evidence" value="ECO:0007669"/>
    <property type="project" value="InterPro"/>
</dbReference>
<dbReference type="Pfam" id="PF11951">
    <property type="entry name" value="Fungal_trans_2"/>
    <property type="match status" value="1"/>
</dbReference>
<keyword evidence="2" id="KW-0862">Zinc</keyword>
<evidence type="ECO:0000313" key="9">
    <source>
        <dbReference type="EMBL" id="TPX12993.1"/>
    </source>
</evidence>
<dbReference type="GO" id="GO:0045944">
    <property type="term" value="P:positive regulation of transcription by RNA polymerase II"/>
    <property type="evidence" value="ECO:0007669"/>
    <property type="project" value="TreeGrafter"/>
</dbReference>
<dbReference type="Gene3D" id="4.10.240.10">
    <property type="entry name" value="Zn(2)-C6 fungal-type DNA-binding domain"/>
    <property type="match status" value="1"/>
</dbReference>
<evidence type="ECO:0000256" key="4">
    <source>
        <dbReference type="ARBA" id="ARBA00023125"/>
    </source>
</evidence>
<dbReference type="STRING" id="1093900.A0A507AZC3"/>
<proteinExistence type="predicted"/>
<organism evidence="9 10">
    <name type="scientific">Thyridium curvatum</name>
    <dbReference type="NCBI Taxonomy" id="1093900"/>
    <lineage>
        <taxon>Eukaryota</taxon>
        <taxon>Fungi</taxon>
        <taxon>Dikarya</taxon>
        <taxon>Ascomycota</taxon>
        <taxon>Pezizomycotina</taxon>
        <taxon>Sordariomycetes</taxon>
        <taxon>Sordariomycetidae</taxon>
        <taxon>Thyridiales</taxon>
        <taxon>Thyridiaceae</taxon>
        <taxon>Thyridium</taxon>
    </lineage>
</organism>
<accession>A0A507AZC3</accession>
<dbReference type="RefSeq" id="XP_030994704.1">
    <property type="nucleotide sequence ID" value="XM_031141293.1"/>
</dbReference>